<reference evidence="2 3" key="1">
    <citation type="journal article" date="2009" name="BMC Genomics">
        <title>Complete genome sequence of the sugarcane nitrogen-fixing endophyte Gluconacetobacter diazotrophicus Pal5.</title>
        <authorList>
            <person name="Bertalan M."/>
            <person name="Albano R."/>
            <person name="Padua V."/>
            <person name="Rouws L."/>
            <person name="Rojas C."/>
            <person name="Hemerly A."/>
            <person name="Teixeira K."/>
            <person name="Schwab S."/>
            <person name="Araujo J."/>
            <person name="Oliveira A."/>
            <person name="Franca L."/>
            <person name="Magalhaes V."/>
            <person name="Alqueres S."/>
            <person name="Cardoso A."/>
            <person name="Almeida W."/>
            <person name="Loureiro M.M."/>
            <person name="Nogueira E."/>
            <person name="Cidade D."/>
            <person name="Oliveira D."/>
            <person name="Simao T."/>
            <person name="Macedo J."/>
            <person name="Valadao A."/>
            <person name="Dreschsel M."/>
            <person name="Freitas F."/>
            <person name="Vidal M."/>
            <person name="Guedes H."/>
            <person name="Rodrigues E."/>
            <person name="Meneses C."/>
            <person name="Brioso P."/>
            <person name="Pozzer L."/>
            <person name="Figueiredo D."/>
            <person name="Montano H."/>
            <person name="Junior J."/>
            <person name="Filho G."/>
            <person name="Flores V."/>
            <person name="Ferreira B."/>
            <person name="Branco A."/>
            <person name="Gonzalez P."/>
            <person name="Guillobel H."/>
            <person name="Lemos M."/>
            <person name="Seibel L."/>
            <person name="Macedo J."/>
            <person name="Alves-Ferreira M."/>
            <person name="Sachetto-Martins G."/>
            <person name="Coelho A."/>
            <person name="Santos E."/>
            <person name="Amaral G."/>
            <person name="Neves A."/>
            <person name="Pacheco A.B."/>
            <person name="Carvalho D."/>
            <person name="Lery L."/>
            <person name="Bisch P."/>
            <person name="Rossle S.C."/>
            <person name="Urmenyi T."/>
            <person name="Kruger W.V."/>
            <person name="Martins O."/>
            <person name="Baldani J.I."/>
            <person name="Ferreira P.C."/>
        </authorList>
    </citation>
    <scope>NUCLEOTIDE SEQUENCE [LARGE SCALE GENOMIC DNA]</scope>
    <source>
        <strain evidence="3">ATCC 49037 / DSM 5601 / CCUG 37298 / CIP 103539 / LMG 7603 / PAl5</strain>
    </source>
</reference>
<dbReference type="KEGG" id="gdi:GDI2730"/>
<dbReference type="InterPro" id="IPR036291">
    <property type="entry name" value="NAD(P)-bd_dom_sf"/>
</dbReference>
<dbReference type="InterPro" id="IPR002347">
    <property type="entry name" value="SDR_fam"/>
</dbReference>
<protein>
    <submittedName>
        <fullName evidence="2">Putative oxidoreductase protein</fullName>
    </submittedName>
</protein>
<dbReference type="AlphaFoldDB" id="A9HQ38"/>
<evidence type="ECO:0000313" key="2">
    <source>
        <dbReference type="EMBL" id="CAP56673.1"/>
    </source>
</evidence>
<accession>A9HQ38</accession>
<dbReference type="PRINTS" id="PR00081">
    <property type="entry name" value="GDHRDH"/>
</dbReference>
<dbReference type="PANTHER" id="PTHR42879">
    <property type="entry name" value="3-OXOACYL-(ACYL-CARRIER-PROTEIN) REDUCTASE"/>
    <property type="match status" value="1"/>
</dbReference>
<keyword evidence="3" id="KW-1185">Reference proteome</keyword>
<dbReference type="EMBL" id="AM889285">
    <property type="protein sequence ID" value="CAP56673.1"/>
    <property type="molecule type" value="Genomic_DNA"/>
</dbReference>
<organism evidence="2 3">
    <name type="scientific">Gluconacetobacter diazotrophicus (strain ATCC 49037 / DSM 5601 / CCUG 37298 / CIP 103539 / LMG 7603 / PAl5)</name>
    <dbReference type="NCBI Taxonomy" id="272568"/>
    <lineage>
        <taxon>Bacteria</taxon>
        <taxon>Pseudomonadati</taxon>
        <taxon>Pseudomonadota</taxon>
        <taxon>Alphaproteobacteria</taxon>
        <taxon>Acetobacterales</taxon>
        <taxon>Acetobacteraceae</taxon>
        <taxon>Gluconacetobacter</taxon>
    </lineage>
</organism>
<sequence length="275" mass="28376">MPCRLVQGKKGHGMDLQISGRTAIVMGASSGLGLGIAHALARAGVHVGLLSRDPSRLEAAAASLRAVSSATISCIVADLASQDAVHAAISTIKDEVGVPDILIGNGGGPPPSSATVFDAALWEAQARAMLLPVMTMTDAFLPNMRANGFGRLIMVSSTSVVEPIPGLVLSNALRAALANWGRTLAREVARDGVTVNTLMPGRFDTARVQKLNQSRANTEGGSAEDVRRQDLETIPAGRYGTPEEFGAIAAFLASPLASYVTGALIPVDGGLLHAH</sequence>
<dbReference type="PANTHER" id="PTHR42879:SF6">
    <property type="entry name" value="NADPH-DEPENDENT REDUCTASE BACG"/>
    <property type="match status" value="1"/>
</dbReference>
<dbReference type="Proteomes" id="UP000001176">
    <property type="component" value="Chromosome"/>
</dbReference>
<evidence type="ECO:0000256" key="1">
    <source>
        <dbReference type="ARBA" id="ARBA00006484"/>
    </source>
</evidence>
<name>A9HQ38_GLUDA</name>
<dbReference type="InterPro" id="IPR050259">
    <property type="entry name" value="SDR"/>
</dbReference>
<gene>
    <name evidence="2" type="ordered locus">GDI2730</name>
</gene>
<dbReference type="CDD" id="cd05344">
    <property type="entry name" value="BKR_like_SDR_like"/>
    <property type="match status" value="1"/>
</dbReference>
<dbReference type="SUPFAM" id="SSF51735">
    <property type="entry name" value="NAD(P)-binding Rossmann-fold domains"/>
    <property type="match status" value="1"/>
</dbReference>
<dbReference type="Pfam" id="PF13561">
    <property type="entry name" value="adh_short_C2"/>
    <property type="match status" value="1"/>
</dbReference>
<proteinExistence type="inferred from homology"/>
<comment type="similarity">
    <text evidence="1">Belongs to the short-chain dehydrogenases/reductases (SDR) family.</text>
</comment>
<dbReference type="Gene3D" id="3.40.50.720">
    <property type="entry name" value="NAD(P)-binding Rossmann-like Domain"/>
    <property type="match status" value="1"/>
</dbReference>
<evidence type="ECO:0000313" key="3">
    <source>
        <dbReference type="Proteomes" id="UP000001176"/>
    </source>
</evidence>